<gene>
    <name evidence="1" type="ORF">NC653_037410</name>
</gene>
<accession>A0AAD6LFY2</accession>
<protein>
    <submittedName>
        <fullName evidence="1">Uncharacterized protein</fullName>
    </submittedName>
</protein>
<reference evidence="1" key="1">
    <citation type="journal article" date="2023" name="Mol. Ecol. Resour.">
        <title>Chromosome-level genome assembly of a triploid poplar Populus alba 'Berolinensis'.</title>
        <authorList>
            <person name="Chen S."/>
            <person name="Yu Y."/>
            <person name="Wang X."/>
            <person name="Wang S."/>
            <person name="Zhang T."/>
            <person name="Zhou Y."/>
            <person name="He R."/>
            <person name="Meng N."/>
            <person name="Wang Y."/>
            <person name="Liu W."/>
            <person name="Liu Z."/>
            <person name="Liu J."/>
            <person name="Guo Q."/>
            <person name="Huang H."/>
            <person name="Sederoff R.R."/>
            <person name="Wang G."/>
            <person name="Qu G."/>
            <person name="Chen S."/>
        </authorList>
    </citation>
    <scope>NUCLEOTIDE SEQUENCE</scope>
    <source>
        <strain evidence="1">SC-2020</strain>
    </source>
</reference>
<dbReference type="Proteomes" id="UP001164929">
    <property type="component" value="Chromosome 17"/>
</dbReference>
<dbReference type="EMBL" id="JAQIZT010000017">
    <property type="protein sequence ID" value="KAJ6959103.1"/>
    <property type="molecule type" value="Genomic_DNA"/>
</dbReference>
<sequence>MYKEDKFEGGFGVLLLILECGSDHRGFVYHKFLDVILLDCPCYSQKGGAGLKKNPFSSKEMWMGYWAWPRAQIDSVTPFDDSLRNSLLEDPLNFF</sequence>
<proteinExistence type="predicted"/>
<name>A0AAD6LFY2_9ROSI</name>
<organism evidence="1 2">
    <name type="scientific">Populus alba x Populus x berolinensis</name>
    <dbReference type="NCBI Taxonomy" id="444605"/>
    <lineage>
        <taxon>Eukaryota</taxon>
        <taxon>Viridiplantae</taxon>
        <taxon>Streptophyta</taxon>
        <taxon>Embryophyta</taxon>
        <taxon>Tracheophyta</taxon>
        <taxon>Spermatophyta</taxon>
        <taxon>Magnoliopsida</taxon>
        <taxon>eudicotyledons</taxon>
        <taxon>Gunneridae</taxon>
        <taxon>Pentapetalae</taxon>
        <taxon>rosids</taxon>
        <taxon>fabids</taxon>
        <taxon>Malpighiales</taxon>
        <taxon>Salicaceae</taxon>
        <taxon>Saliceae</taxon>
        <taxon>Populus</taxon>
    </lineage>
</organism>
<comment type="caution">
    <text evidence="1">The sequence shown here is derived from an EMBL/GenBank/DDBJ whole genome shotgun (WGS) entry which is preliminary data.</text>
</comment>
<dbReference type="AlphaFoldDB" id="A0AAD6LFY2"/>
<evidence type="ECO:0000313" key="1">
    <source>
        <dbReference type="EMBL" id="KAJ6959103.1"/>
    </source>
</evidence>
<evidence type="ECO:0000313" key="2">
    <source>
        <dbReference type="Proteomes" id="UP001164929"/>
    </source>
</evidence>
<keyword evidence="2" id="KW-1185">Reference proteome</keyword>